<proteinExistence type="predicted"/>
<keyword evidence="1" id="KW-1133">Transmembrane helix</keyword>
<keyword evidence="1" id="KW-0472">Membrane</keyword>
<protein>
    <submittedName>
        <fullName evidence="2">Branched-subunit amino acid transport protein</fullName>
    </submittedName>
</protein>
<dbReference type="Proteomes" id="UP001549363">
    <property type="component" value="Unassembled WGS sequence"/>
</dbReference>
<feature type="transmembrane region" description="Helical" evidence="1">
    <location>
        <begin position="6"/>
        <end position="29"/>
    </location>
</feature>
<feature type="transmembrane region" description="Helical" evidence="1">
    <location>
        <begin position="71"/>
        <end position="104"/>
    </location>
</feature>
<feature type="transmembrane region" description="Helical" evidence="1">
    <location>
        <begin position="41"/>
        <end position="59"/>
    </location>
</feature>
<accession>A0ABV2PPX3</accession>
<reference evidence="2 3" key="1">
    <citation type="submission" date="2024-06" db="EMBL/GenBank/DDBJ databases">
        <title>Sorghum-associated microbial communities from plants grown in Nebraska, USA.</title>
        <authorList>
            <person name="Schachtman D."/>
        </authorList>
    </citation>
    <scope>NUCLEOTIDE SEQUENCE [LARGE SCALE GENOMIC DNA]</scope>
    <source>
        <strain evidence="2 3">736</strain>
    </source>
</reference>
<dbReference type="InterPro" id="IPR008407">
    <property type="entry name" value="Brnchd-chn_aa_trnsp_AzlD"/>
</dbReference>
<name>A0ABV2PPX3_9BACI</name>
<keyword evidence="1" id="KW-0812">Transmembrane</keyword>
<keyword evidence="3" id="KW-1185">Reference proteome</keyword>
<sequence>MTTTASMVWLIIGCALVTWLPRIVPFMFVRSVKLPDVVLKWLSFIPVCILSALVFGNLLDTESTSFVTLDWPVFITFVPTLIIALVTKSLSITVVAGVMIMAMVRFFM</sequence>
<evidence type="ECO:0000256" key="1">
    <source>
        <dbReference type="SAM" id="Phobius"/>
    </source>
</evidence>
<gene>
    <name evidence="2" type="ORF">ABIA69_004217</name>
</gene>
<evidence type="ECO:0000313" key="2">
    <source>
        <dbReference type="EMBL" id="MET4563024.1"/>
    </source>
</evidence>
<dbReference type="EMBL" id="JBEPSB010000029">
    <property type="protein sequence ID" value="MET4563024.1"/>
    <property type="molecule type" value="Genomic_DNA"/>
</dbReference>
<organism evidence="2 3">
    <name type="scientific">Lysinibacillus parviboronicapiens</name>
    <dbReference type="NCBI Taxonomy" id="436516"/>
    <lineage>
        <taxon>Bacteria</taxon>
        <taxon>Bacillati</taxon>
        <taxon>Bacillota</taxon>
        <taxon>Bacilli</taxon>
        <taxon>Bacillales</taxon>
        <taxon>Bacillaceae</taxon>
        <taxon>Lysinibacillus</taxon>
    </lineage>
</organism>
<dbReference type="Pfam" id="PF05437">
    <property type="entry name" value="AzlD"/>
    <property type="match status" value="1"/>
</dbReference>
<comment type="caution">
    <text evidence="2">The sequence shown here is derived from an EMBL/GenBank/DDBJ whole genome shotgun (WGS) entry which is preliminary data.</text>
</comment>
<dbReference type="RefSeq" id="WP_354472955.1">
    <property type="nucleotide sequence ID" value="NZ_JBEPSB010000029.1"/>
</dbReference>
<evidence type="ECO:0000313" key="3">
    <source>
        <dbReference type="Proteomes" id="UP001549363"/>
    </source>
</evidence>